<dbReference type="SUPFAM" id="SSF48334">
    <property type="entry name" value="DNA repair protein MutS, domain III"/>
    <property type="match status" value="1"/>
</dbReference>
<accession>A0A4D6LU60</accession>
<dbReference type="GO" id="GO:0140664">
    <property type="term" value="F:ATP-dependent DNA damage sensor activity"/>
    <property type="evidence" value="ECO:0007669"/>
    <property type="project" value="InterPro"/>
</dbReference>
<dbReference type="InterPro" id="IPR016151">
    <property type="entry name" value="DNA_mismatch_repair_MutS_N"/>
</dbReference>
<dbReference type="SMART" id="SM00534">
    <property type="entry name" value="MUTSac"/>
    <property type="match status" value="1"/>
</dbReference>
<feature type="region of interest" description="Disordered" evidence="6">
    <location>
        <begin position="1"/>
        <end position="46"/>
    </location>
</feature>
<protein>
    <submittedName>
        <fullName evidence="8">DNA mismatch repair protein MSH6</fullName>
    </submittedName>
</protein>
<dbReference type="InterPro" id="IPR027417">
    <property type="entry name" value="P-loop_NTPase"/>
</dbReference>
<dbReference type="Pfam" id="PF01624">
    <property type="entry name" value="MutS_I"/>
    <property type="match status" value="1"/>
</dbReference>
<comment type="similarity">
    <text evidence="1">Belongs to the DNA mismatch repair MutS family.</text>
</comment>
<evidence type="ECO:0000313" key="9">
    <source>
        <dbReference type="Proteomes" id="UP000501690"/>
    </source>
</evidence>
<dbReference type="Gene3D" id="3.30.420.110">
    <property type="entry name" value="MutS, connector domain"/>
    <property type="match status" value="1"/>
</dbReference>
<keyword evidence="2" id="KW-0547">Nucleotide-binding</keyword>
<dbReference type="GO" id="GO:0005524">
    <property type="term" value="F:ATP binding"/>
    <property type="evidence" value="ECO:0007669"/>
    <property type="project" value="UniProtKB-KW"/>
</dbReference>
<evidence type="ECO:0000256" key="4">
    <source>
        <dbReference type="ARBA" id="ARBA00022840"/>
    </source>
</evidence>
<dbReference type="GO" id="GO:0006298">
    <property type="term" value="P:mismatch repair"/>
    <property type="evidence" value="ECO:0007669"/>
    <property type="project" value="InterPro"/>
</dbReference>
<keyword evidence="9" id="KW-1185">Reference proteome</keyword>
<dbReference type="Gene3D" id="3.40.1170.10">
    <property type="entry name" value="DNA repair protein MutS, domain I"/>
    <property type="match status" value="1"/>
</dbReference>
<dbReference type="InterPro" id="IPR007860">
    <property type="entry name" value="DNA_mmatch_repair_MutS_con_dom"/>
</dbReference>
<feature type="domain" description="DNA mismatch repair proteins mutS family" evidence="7">
    <location>
        <begin position="894"/>
        <end position="910"/>
    </location>
</feature>
<organism evidence="8 9">
    <name type="scientific">Vigna unguiculata</name>
    <name type="common">Cowpea</name>
    <dbReference type="NCBI Taxonomy" id="3917"/>
    <lineage>
        <taxon>Eukaryota</taxon>
        <taxon>Viridiplantae</taxon>
        <taxon>Streptophyta</taxon>
        <taxon>Embryophyta</taxon>
        <taxon>Tracheophyta</taxon>
        <taxon>Spermatophyta</taxon>
        <taxon>Magnoliopsida</taxon>
        <taxon>eudicotyledons</taxon>
        <taxon>Gunneridae</taxon>
        <taxon>Pentapetalae</taxon>
        <taxon>rosids</taxon>
        <taxon>fabids</taxon>
        <taxon>Fabales</taxon>
        <taxon>Fabaceae</taxon>
        <taxon>Papilionoideae</taxon>
        <taxon>50 kb inversion clade</taxon>
        <taxon>NPAAA clade</taxon>
        <taxon>indigoferoid/millettioid clade</taxon>
        <taxon>Phaseoleae</taxon>
        <taxon>Vigna</taxon>
    </lineage>
</organism>
<evidence type="ECO:0000313" key="8">
    <source>
        <dbReference type="EMBL" id="QCD92125.1"/>
    </source>
</evidence>
<keyword evidence="4" id="KW-0067">ATP-binding</keyword>
<dbReference type="SMART" id="SM00533">
    <property type="entry name" value="MUTSd"/>
    <property type="match status" value="1"/>
</dbReference>
<dbReference type="Pfam" id="PF05188">
    <property type="entry name" value="MutS_II"/>
    <property type="match status" value="1"/>
</dbReference>
<evidence type="ECO:0000256" key="6">
    <source>
        <dbReference type="SAM" id="MobiDB-lite"/>
    </source>
</evidence>
<evidence type="ECO:0000256" key="5">
    <source>
        <dbReference type="ARBA" id="ARBA00023125"/>
    </source>
</evidence>
<proteinExistence type="inferred from homology"/>
<keyword evidence="5" id="KW-0238">DNA-binding</keyword>
<sequence length="1076" mass="119120">MHRYFKPVERFSTAPTVDKLNRHGTAATSQPPPTDDVRGTDTPPEKVPRRVLPANFAPKENNSGPSLFESIMHKFVKVDDNERITKRSCPLNGSLSKSSQSVGIRADTDREGVHKEEAVFQPLVKAKDNAGNFKENANQENMTLIVTDDDVAGPETPGMQQPLASQVKRSRDVGSKFGSVLNSGKRVRFIDDSMALDTTKKEVEIASKFEWLDPCRIRDANGRRPNNPLYDRTTLYIPPEVLTKLSASQKQYWSVKCKYMDVVLFFKVGKFYELYEMDADIGHKELDWKITLSGVGKCRQVGISESGIDDAIQKLVARGYKVGRVEQLETSEAAKARGANSVVRRKLVQVVTPSTNVDGNIGPDAVHLLAIKEESNDLDNGSVVYGFAFVDCARLRFWVGSIEDDTSCSALGALLMQVSPKEVIYDSRGLSKEAQKALRKFSLIGSAALQFTPVQSITDLVNSEIRDLIHSKAYFKGSSHSLDHVLNNVIHREITLSALGGLIGHLDRLMLDDLLQSGDLYPYQVYRGCLKMDGPTMINLELFVNNEDGSLYNCLDKCVTSSGKRLLRNWICCPLVDAEIINNRLDVVDDLMANPEIISHIAQHLRKLPDLEHLLGRIKSSLQLSGPLLLPLLGKKILKQRVKVFGSLVNGLRTALSLLLLLMKEQPLISSLTKVFKLPILTGSEGLDQFLIQFEAAVHSDFPNYQNHDVTDSDAETLTILAELFLEKAAQWFEVVHAINCIDVLRSFAVTSSFSCGTMTRPVIVASKGTSGDTGGTVLKMKGLWHPFALGDSGRLPVPNDIVLGESEDGSHPRTLLLTGPNMGGKSTLLRSTCLAVIMAQLGCYVPCESCVLSVVDIIFTRLGAKDRIMTGESTFYIECTETASVLQNATQDSLVILDELGRGTSTFDGYAIAYAVFRHLIEKVNCRMLFATHYHPLTKEFASHPRVTMQHMACAFKSKSDTCSMRDQELVFLYRLASGACPESYGLQVALMAGIPEKTVNTASKASQRMKKSIGQSFRSSEQRSEFSTLHEEWLKTLVSISRIEDCNSLDEDVLDTLICVWYELKTSFVSGKCR</sequence>
<dbReference type="PANTHER" id="PTHR11361">
    <property type="entry name" value="DNA MISMATCH REPAIR PROTEIN MUTS FAMILY MEMBER"/>
    <property type="match status" value="1"/>
</dbReference>
<dbReference type="GO" id="GO:0032301">
    <property type="term" value="C:MutSalpha complex"/>
    <property type="evidence" value="ECO:0007669"/>
    <property type="project" value="TreeGrafter"/>
</dbReference>
<dbReference type="InterPro" id="IPR036187">
    <property type="entry name" value="DNA_mismatch_repair_MutS_sf"/>
</dbReference>
<dbReference type="InterPro" id="IPR007696">
    <property type="entry name" value="DNA_mismatch_repair_MutS_core"/>
</dbReference>
<evidence type="ECO:0000256" key="1">
    <source>
        <dbReference type="ARBA" id="ARBA00006271"/>
    </source>
</evidence>
<dbReference type="PANTHER" id="PTHR11361:SF148">
    <property type="entry name" value="DNA MISMATCH REPAIR PROTEIN MSH6"/>
    <property type="match status" value="1"/>
</dbReference>
<dbReference type="Pfam" id="PF00488">
    <property type="entry name" value="MutS_V"/>
    <property type="match status" value="1"/>
</dbReference>
<name>A0A4D6LU60_VIGUN</name>
<keyword evidence="3" id="KW-0227">DNA damage</keyword>
<dbReference type="FunFam" id="3.40.1170.10:FF:000002">
    <property type="entry name" value="DNA mismatch repair protein"/>
    <property type="match status" value="1"/>
</dbReference>
<dbReference type="GO" id="GO:0030983">
    <property type="term" value="F:mismatched DNA binding"/>
    <property type="evidence" value="ECO:0007669"/>
    <property type="project" value="InterPro"/>
</dbReference>
<dbReference type="SUPFAM" id="SSF52540">
    <property type="entry name" value="P-loop containing nucleoside triphosphate hydrolases"/>
    <property type="match status" value="1"/>
</dbReference>
<dbReference type="FunFam" id="1.10.1420.10:FF:000023">
    <property type="entry name" value="DNA mismatch repair protein"/>
    <property type="match status" value="1"/>
</dbReference>
<dbReference type="InterPro" id="IPR007695">
    <property type="entry name" value="DNA_mismatch_repair_MutS-lik_N"/>
</dbReference>
<dbReference type="SUPFAM" id="SSF55271">
    <property type="entry name" value="DNA repair protein MutS, domain I"/>
    <property type="match status" value="1"/>
</dbReference>
<gene>
    <name evidence="8" type="ORF">DEO72_LG5g186</name>
</gene>
<dbReference type="Proteomes" id="UP000501690">
    <property type="component" value="Linkage Group LG5"/>
</dbReference>
<reference evidence="8 9" key="1">
    <citation type="submission" date="2019-04" db="EMBL/GenBank/DDBJ databases">
        <title>An improved genome assembly and genetic linkage map for asparagus bean, Vigna unguiculata ssp. sesquipedialis.</title>
        <authorList>
            <person name="Xia Q."/>
            <person name="Zhang R."/>
            <person name="Dong Y."/>
        </authorList>
    </citation>
    <scope>NUCLEOTIDE SEQUENCE [LARGE SCALE GENOMIC DNA]</scope>
    <source>
        <tissue evidence="8">Leaf</tissue>
    </source>
</reference>
<dbReference type="InterPro" id="IPR045076">
    <property type="entry name" value="MutS"/>
</dbReference>
<evidence type="ECO:0000259" key="7">
    <source>
        <dbReference type="PROSITE" id="PS00486"/>
    </source>
</evidence>
<feature type="compositionally biased region" description="Basic and acidic residues" evidence="6">
    <location>
        <begin position="35"/>
        <end position="46"/>
    </location>
</feature>
<dbReference type="SUPFAM" id="SSF53150">
    <property type="entry name" value="DNA repair protein MutS, domain II"/>
    <property type="match status" value="1"/>
</dbReference>
<feature type="compositionally biased region" description="Polar residues" evidence="6">
    <location>
        <begin position="91"/>
        <end position="102"/>
    </location>
</feature>
<dbReference type="Gene3D" id="1.10.1420.10">
    <property type="match status" value="1"/>
</dbReference>
<dbReference type="FunFam" id="3.40.50.300:FF:001335">
    <property type="entry name" value="DNA mismatch repair protein"/>
    <property type="match status" value="1"/>
</dbReference>
<dbReference type="PROSITE" id="PS00486">
    <property type="entry name" value="DNA_MISMATCH_REPAIR_2"/>
    <property type="match status" value="1"/>
</dbReference>
<evidence type="ECO:0000256" key="2">
    <source>
        <dbReference type="ARBA" id="ARBA00022741"/>
    </source>
</evidence>
<dbReference type="Pfam" id="PF05192">
    <property type="entry name" value="MutS_III"/>
    <property type="match status" value="1"/>
</dbReference>
<dbReference type="Gene3D" id="3.40.50.300">
    <property type="entry name" value="P-loop containing nucleotide triphosphate hydrolases"/>
    <property type="match status" value="1"/>
</dbReference>
<dbReference type="EMBL" id="CP039349">
    <property type="protein sequence ID" value="QCD92125.1"/>
    <property type="molecule type" value="Genomic_DNA"/>
</dbReference>
<dbReference type="CDD" id="cd03286">
    <property type="entry name" value="ABC_MSH6_euk"/>
    <property type="match status" value="1"/>
</dbReference>
<dbReference type="PIRSF" id="PIRSF037677">
    <property type="entry name" value="DNA_mis_repair_Msh6"/>
    <property type="match status" value="1"/>
</dbReference>
<evidence type="ECO:0000256" key="3">
    <source>
        <dbReference type="ARBA" id="ARBA00022763"/>
    </source>
</evidence>
<dbReference type="InterPro" id="IPR036678">
    <property type="entry name" value="MutS_con_dom_sf"/>
</dbReference>
<dbReference type="InterPro" id="IPR000432">
    <property type="entry name" value="DNA_mismatch_repair_MutS_C"/>
</dbReference>
<dbReference type="AlphaFoldDB" id="A0A4D6LU60"/>
<dbReference type="InterPro" id="IPR017261">
    <property type="entry name" value="DNA_mismatch_repair_MutS/MSH"/>
</dbReference>
<feature type="region of interest" description="Disordered" evidence="6">
    <location>
        <begin position="89"/>
        <end position="110"/>
    </location>
</feature>